<feature type="domain" description="Dynamin GTPase" evidence="2">
    <location>
        <begin position="93"/>
        <end position="351"/>
    </location>
</feature>
<dbReference type="Proteomes" id="UP000037460">
    <property type="component" value="Unassembled WGS sequence"/>
</dbReference>
<gene>
    <name evidence="3" type="ORF">Ctob_000830</name>
</gene>
<dbReference type="Gene3D" id="3.30.40.10">
    <property type="entry name" value="Zinc/RING finger domain, C3HC4 (zinc finger)"/>
    <property type="match status" value="1"/>
</dbReference>
<dbReference type="SUPFAM" id="SSF48371">
    <property type="entry name" value="ARM repeat"/>
    <property type="match status" value="1"/>
</dbReference>
<dbReference type="EMBL" id="JWZX01003208">
    <property type="protein sequence ID" value="KOO23261.1"/>
    <property type="molecule type" value="Genomic_DNA"/>
</dbReference>
<dbReference type="Pfam" id="PF00514">
    <property type="entry name" value="Arm"/>
    <property type="match status" value="1"/>
</dbReference>
<dbReference type="GO" id="GO:0005737">
    <property type="term" value="C:cytoplasm"/>
    <property type="evidence" value="ECO:0007669"/>
    <property type="project" value="TreeGrafter"/>
</dbReference>
<feature type="repeat" description="ARM" evidence="1">
    <location>
        <begin position="664"/>
        <end position="706"/>
    </location>
</feature>
<name>A0A0M0J9L6_9EUKA</name>
<dbReference type="SMART" id="SM00053">
    <property type="entry name" value="DYNc"/>
    <property type="match status" value="1"/>
</dbReference>
<protein>
    <recommendedName>
        <fullName evidence="2">Dynamin GTPase domain-containing protein</fullName>
    </recommendedName>
</protein>
<dbReference type="GO" id="GO:0005874">
    <property type="term" value="C:microtubule"/>
    <property type="evidence" value="ECO:0007669"/>
    <property type="project" value="TreeGrafter"/>
</dbReference>
<dbReference type="GO" id="GO:0008017">
    <property type="term" value="F:microtubule binding"/>
    <property type="evidence" value="ECO:0007669"/>
    <property type="project" value="TreeGrafter"/>
</dbReference>
<dbReference type="SUPFAM" id="SSF52540">
    <property type="entry name" value="P-loop containing nucleoside triphosphate hydrolases"/>
    <property type="match status" value="1"/>
</dbReference>
<evidence type="ECO:0000313" key="3">
    <source>
        <dbReference type="EMBL" id="KOO23261.1"/>
    </source>
</evidence>
<dbReference type="PRINTS" id="PR00195">
    <property type="entry name" value="DYNAMIN"/>
</dbReference>
<dbReference type="AlphaFoldDB" id="A0A0M0J9L6"/>
<dbReference type="PANTHER" id="PTHR11566">
    <property type="entry name" value="DYNAMIN"/>
    <property type="match status" value="1"/>
</dbReference>
<dbReference type="InterPro" id="IPR016024">
    <property type="entry name" value="ARM-type_fold"/>
</dbReference>
<dbReference type="SMART" id="SM00185">
    <property type="entry name" value="ARM"/>
    <property type="match status" value="2"/>
</dbReference>
<dbReference type="SUPFAM" id="SSF57850">
    <property type="entry name" value="RING/U-box"/>
    <property type="match status" value="1"/>
</dbReference>
<comment type="caution">
    <text evidence="3">The sequence shown here is derived from an EMBL/GenBank/DDBJ whole genome shotgun (WGS) entry which is preliminary data.</text>
</comment>
<evidence type="ECO:0000256" key="1">
    <source>
        <dbReference type="PROSITE-ProRule" id="PRU00259"/>
    </source>
</evidence>
<dbReference type="Gene3D" id="3.40.50.300">
    <property type="entry name" value="P-loop containing nucleotide triphosphate hydrolases"/>
    <property type="match status" value="1"/>
</dbReference>
<dbReference type="GO" id="GO:0005525">
    <property type="term" value="F:GTP binding"/>
    <property type="evidence" value="ECO:0007669"/>
    <property type="project" value="InterPro"/>
</dbReference>
<dbReference type="InterPro" id="IPR027417">
    <property type="entry name" value="P-loop_NTPase"/>
</dbReference>
<dbReference type="InterPro" id="IPR013083">
    <property type="entry name" value="Znf_RING/FYVE/PHD"/>
</dbReference>
<evidence type="ECO:0000259" key="2">
    <source>
        <dbReference type="SMART" id="SM00053"/>
    </source>
</evidence>
<dbReference type="Pfam" id="PF00350">
    <property type="entry name" value="Dynamin_N"/>
    <property type="match status" value="1"/>
</dbReference>
<dbReference type="InterPro" id="IPR001401">
    <property type="entry name" value="Dynamin_GTPase"/>
</dbReference>
<dbReference type="InterPro" id="IPR011989">
    <property type="entry name" value="ARM-like"/>
</dbReference>
<keyword evidence="4" id="KW-1185">Reference proteome</keyword>
<dbReference type="GO" id="GO:0003924">
    <property type="term" value="F:GTPase activity"/>
    <property type="evidence" value="ECO:0007669"/>
    <property type="project" value="InterPro"/>
</dbReference>
<accession>A0A0M0J9L6</accession>
<reference evidence="4" key="1">
    <citation type="journal article" date="2015" name="PLoS Genet.">
        <title>Genome Sequence and Transcriptome Analyses of Chrysochromulina tobin: Metabolic Tools for Enhanced Algal Fitness in the Prominent Order Prymnesiales (Haptophyceae).</title>
        <authorList>
            <person name="Hovde B.T."/>
            <person name="Deodato C.R."/>
            <person name="Hunsperger H.M."/>
            <person name="Ryken S.A."/>
            <person name="Yost W."/>
            <person name="Jha R.K."/>
            <person name="Patterson J."/>
            <person name="Monnat R.J. Jr."/>
            <person name="Barlow S.B."/>
            <person name="Starkenburg S.R."/>
            <person name="Cattolico R.A."/>
        </authorList>
    </citation>
    <scope>NUCLEOTIDE SEQUENCE</scope>
    <source>
        <strain evidence="4">CCMP291</strain>
    </source>
</reference>
<evidence type="ECO:0000313" key="4">
    <source>
        <dbReference type="Proteomes" id="UP000037460"/>
    </source>
</evidence>
<dbReference type="InterPro" id="IPR045063">
    <property type="entry name" value="Dynamin_N"/>
</dbReference>
<dbReference type="CDD" id="cd16453">
    <property type="entry name" value="RING-Ubox"/>
    <property type="match status" value="1"/>
</dbReference>
<dbReference type="PANTHER" id="PTHR11566:SF21">
    <property type="entry name" value="DYNAMIN RELATED PROTEIN 1, ISOFORM A"/>
    <property type="match status" value="1"/>
</dbReference>
<dbReference type="Pfam" id="PF25296">
    <property type="entry name" value="Decapeptide"/>
    <property type="match status" value="1"/>
</dbReference>
<dbReference type="OrthoDB" id="5061070at2759"/>
<proteinExistence type="predicted"/>
<dbReference type="InterPro" id="IPR000225">
    <property type="entry name" value="Armadillo"/>
</dbReference>
<dbReference type="InterPro" id="IPR057481">
    <property type="entry name" value="Decapeptide"/>
</dbReference>
<organism evidence="3 4">
    <name type="scientific">Chrysochromulina tobinii</name>
    <dbReference type="NCBI Taxonomy" id="1460289"/>
    <lineage>
        <taxon>Eukaryota</taxon>
        <taxon>Haptista</taxon>
        <taxon>Haptophyta</taxon>
        <taxon>Prymnesiophyceae</taxon>
        <taxon>Prymnesiales</taxon>
        <taxon>Chrysochromulinaceae</taxon>
        <taxon>Chrysochromulina</taxon>
    </lineage>
</organism>
<sequence>MLELIDAFTNDLIRDPVLATDGHVYDRSSLLKYFAARKSEGLPIVSPQDPEQPMREELGEAPADVVAALAQLRADGELMRRARQARSVTFKSLEALKVVFDVLDPLSELLAATLEGWKTPVVIVFGQETSGKSSLLERLAMMPLLPRGEDTCTRLPILLKLRHTKEAQLPVLVVRDSATGKEEVRRTVSLAGGQVDVRHEMERVLAAEQGGLTSVSMTRTIEVHVHSPAVPSIDLVDLPGLRLSAGSDAADMPEKAKALVKAQVEQHKGSAIFLVSCTASTPPSQSLGLQLVEELGLQRDTIGVVTMCDNIGKKDMTKLPDRLRQTSGDAFQLAPHGFIGTMTDPIKDEGLSNVQRLEMMATAERKWFASQPLLSPLLSDGLLTCDALVDKLSSVYARYLRSTWAPLTLIRLNGELMRLQAKSDALGLPEAVEAPTGPALDELRAAACRAAEAVLDEAMGGVADECFDSIIKPTVSKLAKNGRGTGLVAMHLAMVKSAMESHLRFVSQAKQAFAADASTFRLQRFPAFTEAIVAKLQTQASHVRGTFVWREQSTAELVLEAANEVTDWREACAAERIVIREQMLQVEPVKAKTLELLEIASESALTTEAVERAVAEKDPAALVALLQACAIGARTPMASGIASLADAPPAQSTDPMRVALAAAGALPPLVAMLGDGTAEERAAAAEALGKLARNEANKAAMAAAGAVEALVALVRDGDAQGKANAAGALWTMAAGDVAIKAAMAAAGYSLRDAREAGFTCKDAREAGFTCKDVREAGFTCWDAKAAGFTCWDAKAAGFTCKDAKAAGFTCKDAREAGMLSTCKDARDAGFTALKEAGFTCMDAR</sequence>
<dbReference type="InterPro" id="IPR022812">
    <property type="entry name" value="Dynamin"/>
</dbReference>
<dbReference type="GO" id="GO:0016020">
    <property type="term" value="C:membrane"/>
    <property type="evidence" value="ECO:0007669"/>
    <property type="project" value="TreeGrafter"/>
</dbReference>
<dbReference type="Gene3D" id="1.25.10.10">
    <property type="entry name" value="Leucine-rich Repeat Variant"/>
    <property type="match status" value="1"/>
</dbReference>
<dbReference type="PROSITE" id="PS50176">
    <property type="entry name" value="ARM_REPEAT"/>
    <property type="match status" value="1"/>
</dbReference>